<gene>
    <name evidence="5" type="ORF">JY651_43585</name>
</gene>
<dbReference type="SUPFAM" id="SSF46894">
    <property type="entry name" value="C-terminal effector domain of the bipartite response regulators"/>
    <property type="match status" value="1"/>
</dbReference>
<reference evidence="5 6" key="1">
    <citation type="submission" date="2021-02" db="EMBL/GenBank/DDBJ databases">
        <title>De Novo genome assembly of isolated myxobacteria.</title>
        <authorList>
            <person name="Stevens D.C."/>
        </authorList>
    </citation>
    <scope>NUCLEOTIDE SEQUENCE [LARGE SCALE GENOMIC DNA]</scope>
    <source>
        <strain evidence="6">SCPEA02</strain>
    </source>
</reference>
<dbReference type="PROSITE" id="PS50043">
    <property type="entry name" value="HTH_LUXR_2"/>
    <property type="match status" value="1"/>
</dbReference>
<keyword evidence="2" id="KW-0238">DNA-binding</keyword>
<evidence type="ECO:0000256" key="2">
    <source>
        <dbReference type="ARBA" id="ARBA00023125"/>
    </source>
</evidence>
<keyword evidence="1" id="KW-0805">Transcription regulation</keyword>
<dbReference type="InterPro" id="IPR036388">
    <property type="entry name" value="WH-like_DNA-bd_sf"/>
</dbReference>
<evidence type="ECO:0000313" key="6">
    <source>
        <dbReference type="Proteomes" id="UP000662747"/>
    </source>
</evidence>
<dbReference type="Gene3D" id="1.10.10.10">
    <property type="entry name" value="Winged helix-like DNA-binding domain superfamily/Winged helix DNA-binding domain"/>
    <property type="match status" value="1"/>
</dbReference>
<dbReference type="PANTHER" id="PTHR44688:SF16">
    <property type="entry name" value="DNA-BINDING TRANSCRIPTIONAL ACTIVATOR DEVR_DOSR"/>
    <property type="match status" value="1"/>
</dbReference>
<name>A0ABX7NSW1_9BACT</name>
<evidence type="ECO:0000256" key="1">
    <source>
        <dbReference type="ARBA" id="ARBA00023015"/>
    </source>
</evidence>
<dbReference type="PRINTS" id="PR00038">
    <property type="entry name" value="HTHLUXR"/>
</dbReference>
<keyword evidence="6" id="KW-1185">Reference proteome</keyword>
<keyword evidence="3" id="KW-0804">Transcription</keyword>
<proteinExistence type="predicted"/>
<dbReference type="Pfam" id="PF00196">
    <property type="entry name" value="GerE"/>
    <property type="match status" value="1"/>
</dbReference>
<organism evidence="5 6">
    <name type="scientific">Pyxidicoccus parkwayensis</name>
    <dbReference type="NCBI Taxonomy" id="2813578"/>
    <lineage>
        <taxon>Bacteria</taxon>
        <taxon>Pseudomonadati</taxon>
        <taxon>Myxococcota</taxon>
        <taxon>Myxococcia</taxon>
        <taxon>Myxococcales</taxon>
        <taxon>Cystobacterineae</taxon>
        <taxon>Myxococcaceae</taxon>
        <taxon>Pyxidicoccus</taxon>
    </lineage>
</organism>
<dbReference type="CDD" id="cd06170">
    <property type="entry name" value="LuxR_C_like"/>
    <property type="match status" value="1"/>
</dbReference>
<dbReference type="Proteomes" id="UP000662747">
    <property type="component" value="Chromosome"/>
</dbReference>
<dbReference type="RefSeq" id="WP_206723534.1">
    <property type="nucleotide sequence ID" value="NZ_CP071090.1"/>
</dbReference>
<protein>
    <recommendedName>
        <fullName evidence="4">HTH luxR-type domain-containing protein</fullName>
    </recommendedName>
</protein>
<evidence type="ECO:0000259" key="4">
    <source>
        <dbReference type="PROSITE" id="PS50043"/>
    </source>
</evidence>
<sequence>MQSTQTQADAQVPAPHAPPRALVMTLEQGHEAPHGTRDLVEGVLSGRWVLVDRFEQDGRRFLVARERGAARGVAALSPREREVVTCALRGLSNKAMAYDLALTESTVATHLRRAMAKLGVSSRTELITSLPLGLGPEPGP</sequence>
<dbReference type="PANTHER" id="PTHR44688">
    <property type="entry name" value="DNA-BINDING TRANSCRIPTIONAL ACTIVATOR DEVR_DOSR"/>
    <property type="match status" value="1"/>
</dbReference>
<dbReference type="InterPro" id="IPR000792">
    <property type="entry name" value="Tscrpt_reg_LuxR_C"/>
</dbReference>
<evidence type="ECO:0000313" key="5">
    <source>
        <dbReference type="EMBL" id="QSQ21957.1"/>
    </source>
</evidence>
<dbReference type="InterPro" id="IPR016032">
    <property type="entry name" value="Sig_transdc_resp-reg_C-effctor"/>
</dbReference>
<feature type="domain" description="HTH luxR-type" evidence="4">
    <location>
        <begin position="69"/>
        <end position="134"/>
    </location>
</feature>
<accession>A0ABX7NSW1</accession>
<dbReference type="SMART" id="SM00421">
    <property type="entry name" value="HTH_LUXR"/>
    <property type="match status" value="1"/>
</dbReference>
<dbReference type="EMBL" id="CP071090">
    <property type="protein sequence ID" value="QSQ21957.1"/>
    <property type="molecule type" value="Genomic_DNA"/>
</dbReference>
<evidence type="ECO:0000256" key="3">
    <source>
        <dbReference type="ARBA" id="ARBA00023163"/>
    </source>
</evidence>